<dbReference type="AlphaFoldDB" id="A0A6N2SP33"/>
<dbReference type="GO" id="GO:0005886">
    <property type="term" value="C:plasma membrane"/>
    <property type="evidence" value="ECO:0007669"/>
    <property type="project" value="UniProtKB-SubCell"/>
</dbReference>
<feature type="transmembrane region" description="Helical" evidence="9">
    <location>
        <begin position="15"/>
        <end position="32"/>
    </location>
</feature>
<feature type="transmembrane region" description="Helical" evidence="9">
    <location>
        <begin position="74"/>
        <end position="99"/>
    </location>
</feature>
<dbReference type="SUPFAM" id="SSF81665">
    <property type="entry name" value="Calcium ATPase, transmembrane domain M"/>
    <property type="match status" value="1"/>
</dbReference>
<comment type="subcellular location">
    <subcellularLocation>
        <location evidence="9">Cell membrane</location>
    </subcellularLocation>
    <subcellularLocation>
        <location evidence="1">Membrane</location>
        <topology evidence="1">Multi-pass membrane protein</topology>
    </subcellularLocation>
</comment>
<evidence type="ECO:0000313" key="11">
    <source>
        <dbReference type="EMBL" id="VYS95277.1"/>
    </source>
</evidence>
<feature type="transmembrane region" description="Helical" evidence="9">
    <location>
        <begin position="243"/>
        <end position="262"/>
    </location>
</feature>
<evidence type="ECO:0000256" key="9">
    <source>
        <dbReference type="RuleBase" id="RU362081"/>
    </source>
</evidence>
<keyword evidence="5 9" id="KW-1133">Transmembrane helix</keyword>
<dbReference type="InterPro" id="IPR023298">
    <property type="entry name" value="ATPase_P-typ_TM_dom_sf"/>
</dbReference>
<evidence type="ECO:0000256" key="6">
    <source>
        <dbReference type="ARBA" id="ARBA00023136"/>
    </source>
</evidence>
<comment type="similarity">
    <text evidence="2 9">Belongs to the cation transport ATPase (P-type) (TC 3.A.3) family. Type IB subfamily.</text>
</comment>
<proteinExistence type="inferred from homology"/>
<evidence type="ECO:0000259" key="10">
    <source>
        <dbReference type="Pfam" id="PF00122"/>
    </source>
</evidence>
<keyword evidence="9" id="KW-0479">Metal-binding</keyword>
<keyword evidence="9" id="KW-0067">ATP-binding</keyword>
<dbReference type="Gene3D" id="2.70.150.10">
    <property type="entry name" value="Calcium-transporting ATPase, cytoplasmic transduction domain A"/>
    <property type="match status" value="1"/>
</dbReference>
<evidence type="ECO:0000256" key="8">
    <source>
        <dbReference type="ARBA" id="ARBA00049338"/>
    </source>
</evidence>
<dbReference type="GO" id="GO:0008551">
    <property type="term" value="F:P-type cadmium transporter activity"/>
    <property type="evidence" value="ECO:0007669"/>
    <property type="project" value="UniProtKB-EC"/>
</dbReference>
<dbReference type="PANTHER" id="PTHR48085:SF5">
    <property type="entry name" value="CADMIUM_ZINC-TRANSPORTING ATPASE HMA4-RELATED"/>
    <property type="match status" value="1"/>
</dbReference>
<dbReference type="InterPro" id="IPR023214">
    <property type="entry name" value="HAD_sf"/>
</dbReference>
<name>A0A6N2SP33_9FIRM</name>
<dbReference type="GO" id="GO:0005524">
    <property type="term" value="F:ATP binding"/>
    <property type="evidence" value="ECO:0007669"/>
    <property type="project" value="UniProtKB-UniRule"/>
</dbReference>
<dbReference type="GO" id="GO:0016887">
    <property type="term" value="F:ATP hydrolysis activity"/>
    <property type="evidence" value="ECO:0007669"/>
    <property type="project" value="InterPro"/>
</dbReference>
<organism evidence="11">
    <name type="scientific">Anaerococcus vaginalis</name>
    <dbReference type="NCBI Taxonomy" id="33037"/>
    <lineage>
        <taxon>Bacteria</taxon>
        <taxon>Bacillati</taxon>
        <taxon>Bacillota</taxon>
        <taxon>Tissierellia</taxon>
        <taxon>Tissierellales</taxon>
        <taxon>Peptoniphilaceae</taxon>
        <taxon>Anaerococcus</taxon>
    </lineage>
</organism>
<dbReference type="EMBL" id="CACRSW010000012">
    <property type="protein sequence ID" value="VYS95277.1"/>
    <property type="molecule type" value="Genomic_DNA"/>
</dbReference>
<gene>
    <name evidence="11" type="primary">cadA_2</name>
    <name evidence="11" type="ORF">AVLFYP127_00352</name>
</gene>
<protein>
    <recommendedName>
        <fullName evidence="7">Cd(2+)-exporting ATPase</fullName>
        <ecNumber evidence="7">7.2.2.21</ecNumber>
    </recommendedName>
</protein>
<evidence type="ECO:0000256" key="7">
    <source>
        <dbReference type="ARBA" id="ARBA00039103"/>
    </source>
</evidence>
<keyword evidence="9" id="KW-1003">Cell membrane</keyword>
<dbReference type="InterPro" id="IPR036412">
    <property type="entry name" value="HAD-like_sf"/>
</dbReference>
<dbReference type="InterPro" id="IPR059000">
    <property type="entry name" value="ATPase_P-type_domA"/>
</dbReference>
<dbReference type="InterPro" id="IPR008250">
    <property type="entry name" value="ATPase_P-typ_transduc_dom_A_sf"/>
</dbReference>
<comment type="catalytic activity">
    <reaction evidence="8">
        <text>Cd(2+)(in) + ATP + H2O = Cd(2+)(out) + ADP + phosphate + H(+)</text>
        <dbReference type="Rhea" id="RHEA:12132"/>
        <dbReference type="ChEBI" id="CHEBI:15377"/>
        <dbReference type="ChEBI" id="CHEBI:15378"/>
        <dbReference type="ChEBI" id="CHEBI:30616"/>
        <dbReference type="ChEBI" id="CHEBI:43474"/>
        <dbReference type="ChEBI" id="CHEBI:48775"/>
        <dbReference type="ChEBI" id="CHEBI:456216"/>
        <dbReference type="EC" id="7.2.2.21"/>
    </reaction>
</comment>
<evidence type="ECO:0000256" key="5">
    <source>
        <dbReference type="ARBA" id="ARBA00022989"/>
    </source>
</evidence>
<feature type="transmembrane region" description="Helical" evidence="9">
    <location>
        <begin position="39"/>
        <end position="62"/>
    </location>
</feature>
<keyword evidence="9" id="KW-0547">Nucleotide-binding</keyword>
<feature type="transmembrane region" description="Helical" evidence="9">
    <location>
        <begin position="274"/>
        <end position="300"/>
    </location>
</feature>
<dbReference type="SUPFAM" id="SSF81653">
    <property type="entry name" value="Calcium ATPase, transduction domain A"/>
    <property type="match status" value="1"/>
</dbReference>
<dbReference type="Gene3D" id="3.40.50.1000">
    <property type="entry name" value="HAD superfamily/HAD-like"/>
    <property type="match status" value="1"/>
</dbReference>
<sequence length="615" mass="69524">MEIFKNMKKERKKELLVLTIFAIFFVFVTYKFKQNGKNFFLVISFLAIYLAVGADTFVNAINSISNKKFMDENFLITLASFIAFFMGFFVDACAIMFLFNLGNFFENLSKDRIDENFKKLLDIVPKTITKVLDDGALAKISIKKIKKGDILLAKEADIIPVDSVVISGEGLLDTSFLNGKSLPIEIKKGSEILSTSMLKTGEIKYKAVKVFDESMAAKIMNLIKTSRNKKSQSEKLIKQFTKIYTPCLVAVAIFLAVVFPILGGDLSKYLQKSVSFLIVSCPKVFILGISLSYISALILANKNKILVKDIKSFEKLIDCDYFYTDMTNTLTVGEFDLKEIVYYSPYNKNLLLDYLYNLEKLSADPIAKAIVKNLRRRDNFSYFIASKNINDIDIWAKTYENEEIKIGSKDFVNAEDDSNEKSIFMSINNILVCKVILEDTIKDDAKESLDYLKNEFSDIAVLSAEKEKVVENLAKNLSISYAAEISTNEKVEIINNEQKNKHKIIYVGDGIKEGEVLKNSDIGISMGQKSSDIAIYNSDIMISDKSYGKLRDLMKIAKIVDKTAKKNLILLIFTRIVLLILTLIGYCPMWLVSLVDALVLIISIFSSIKIFNKKI</sequence>
<dbReference type="InterPro" id="IPR023299">
    <property type="entry name" value="ATPase_P-typ_cyto_dom_N"/>
</dbReference>
<dbReference type="Gene3D" id="3.40.1110.10">
    <property type="entry name" value="Calcium-transporting ATPase, cytoplasmic domain N"/>
    <property type="match status" value="1"/>
</dbReference>
<evidence type="ECO:0000256" key="3">
    <source>
        <dbReference type="ARBA" id="ARBA00022539"/>
    </source>
</evidence>
<dbReference type="GO" id="GO:0046872">
    <property type="term" value="F:metal ion binding"/>
    <property type="evidence" value="ECO:0007669"/>
    <property type="project" value="UniProtKB-KW"/>
</dbReference>
<dbReference type="Pfam" id="PF00122">
    <property type="entry name" value="E1-E2_ATPase"/>
    <property type="match status" value="1"/>
</dbReference>
<dbReference type="PANTHER" id="PTHR48085">
    <property type="entry name" value="CADMIUM/ZINC-TRANSPORTING ATPASE HMA2-RELATED"/>
    <property type="match status" value="1"/>
</dbReference>
<accession>A0A6N2SP33</accession>
<evidence type="ECO:0000256" key="1">
    <source>
        <dbReference type="ARBA" id="ARBA00004141"/>
    </source>
</evidence>
<dbReference type="InterPro" id="IPR051014">
    <property type="entry name" value="Cation_Transport_ATPase_IB"/>
</dbReference>
<dbReference type="NCBIfam" id="TIGR01525">
    <property type="entry name" value="ATPase-IB_hvy"/>
    <property type="match status" value="1"/>
</dbReference>
<dbReference type="InterPro" id="IPR027256">
    <property type="entry name" value="P-typ_ATPase_IB"/>
</dbReference>
<reference evidence="11" key="1">
    <citation type="submission" date="2019-11" db="EMBL/GenBank/DDBJ databases">
        <authorList>
            <person name="Feng L."/>
        </authorList>
    </citation>
    <scope>NUCLEOTIDE SEQUENCE</scope>
    <source>
        <strain evidence="11">AvaginalisLFYP127</strain>
    </source>
</reference>
<evidence type="ECO:0000256" key="4">
    <source>
        <dbReference type="ARBA" id="ARBA00022692"/>
    </source>
</evidence>
<evidence type="ECO:0000256" key="2">
    <source>
        <dbReference type="ARBA" id="ARBA00006024"/>
    </source>
</evidence>
<keyword evidence="3" id="KW-0104">Cadmium</keyword>
<dbReference type="EC" id="7.2.2.21" evidence="7"/>
<dbReference type="SUPFAM" id="SSF56784">
    <property type="entry name" value="HAD-like"/>
    <property type="match status" value="1"/>
</dbReference>
<feature type="domain" description="P-type ATPase A" evidence="10">
    <location>
        <begin position="127"/>
        <end position="223"/>
    </location>
</feature>
<dbReference type="PRINTS" id="PR00119">
    <property type="entry name" value="CATATPASE"/>
</dbReference>
<feature type="transmembrane region" description="Helical" evidence="9">
    <location>
        <begin position="568"/>
        <end position="586"/>
    </location>
</feature>
<dbReference type="InterPro" id="IPR001757">
    <property type="entry name" value="P_typ_ATPase"/>
</dbReference>
<dbReference type="Pfam" id="PF00702">
    <property type="entry name" value="Hydrolase"/>
    <property type="match status" value="1"/>
</dbReference>
<dbReference type="RefSeq" id="WP_156328913.1">
    <property type="nucleotide sequence ID" value="NZ_CACRSW010000012.1"/>
</dbReference>
<dbReference type="NCBIfam" id="TIGR01494">
    <property type="entry name" value="ATPase_P-type"/>
    <property type="match status" value="1"/>
</dbReference>
<keyword evidence="6 9" id="KW-0472">Membrane</keyword>
<feature type="transmembrane region" description="Helical" evidence="9">
    <location>
        <begin position="592"/>
        <end position="611"/>
    </location>
</feature>
<keyword evidence="4 9" id="KW-0812">Transmembrane</keyword>
<keyword evidence="11" id="KW-0378">Hydrolase</keyword>